<dbReference type="GO" id="GO:0016137">
    <property type="term" value="P:glycoside metabolic process"/>
    <property type="evidence" value="ECO:0007669"/>
    <property type="project" value="UniProtKB-ARBA"/>
</dbReference>
<dbReference type="AlphaFoldDB" id="A0A285V9X5"/>
<dbReference type="InterPro" id="IPR024078">
    <property type="entry name" value="LmbE-like_dom_sf"/>
</dbReference>
<reference evidence="3" key="1">
    <citation type="submission" date="2017-08" db="EMBL/GenBank/DDBJ databases">
        <authorList>
            <person name="Varghese N."/>
            <person name="Submissions S."/>
        </authorList>
    </citation>
    <scope>NUCLEOTIDE SEQUENCE [LARGE SCALE GENOMIC DNA]</scope>
    <source>
        <strain evidence="3">DSM 4725</strain>
    </source>
</reference>
<evidence type="ECO:0000313" key="2">
    <source>
        <dbReference type="EMBL" id="SOC50869.1"/>
    </source>
</evidence>
<dbReference type="InterPro" id="IPR003737">
    <property type="entry name" value="GlcNAc_PI_deacetylase-related"/>
</dbReference>
<sequence>MPDDWQRALVVAAHPDDIEYGLAAAVAVWTAAGKDVHYLLATRGEAGMEGVPPGEAGPLREEEERRSAAVVGVREVEFLDHRDGTLVAGPELRRDLAAAIRRHRPELVVTGYFGATWTPPGVSPAYVNSADHRALGQSVIDAVADAANEWIFTDLDEDRWTGVQYIAVGEMTDPPHEVDVADTVELAVASLSEHRRYLELLSGEPVEEQARQVVDMSTLKEDGGRRVGFRLFWG</sequence>
<keyword evidence="1" id="KW-0862">Zinc</keyword>
<dbReference type="EMBL" id="OBQI01000005">
    <property type="protein sequence ID" value="SOC50869.1"/>
    <property type="molecule type" value="Genomic_DNA"/>
</dbReference>
<dbReference type="SUPFAM" id="SSF102588">
    <property type="entry name" value="LmbE-like"/>
    <property type="match status" value="1"/>
</dbReference>
<keyword evidence="3" id="KW-1185">Reference proteome</keyword>
<proteinExistence type="predicted"/>
<name>A0A285V9X5_9ACTN</name>
<dbReference type="Gene3D" id="3.40.50.10320">
    <property type="entry name" value="LmbE-like"/>
    <property type="match status" value="1"/>
</dbReference>
<evidence type="ECO:0000256" key="1">
    <source>
        <dbReference type="ARBA" id="ARBA00022833"/>
    </source>
</evidence>
<accession>A0A285V9X5</accession>
<dbReference type="PANTHER" id="PTHR12993:SF28">
    <property type="entry name" value="LMBE FAMILY PROTEIN"/>
    <property type="match status" value="1"/>
</dbReference>
<dbReference type="Proteomes" id="UP000219435">
    <property type="component" value="Unassembled WGS sequence"/>
</dbReference>
<organism evidence="2 3">
    <name type="scientific">Blastococcus aggregatus</name>
    <dbReference type="NCBI Taxonomy" id="38502"/>
    <lineage>
        <taxon>Bacteria</taxon>
        <taxon>Bacillati</taxon>
        <taxon>Actinomycetota</taxon>
        <taxon>Actinomycetes</taxon>
        <taxon>Geodermatophilales</taxon>
        <taxon>Geodermatophilaceae</taxon>
        <taxon>Blastococcus</taxon>
    </lineage>
</organism>
<dbReference type="PANTHER" id="PTHR12993">
    <property type="entry name" value="N-ACETYLGLUCOSAMINYL-PHOSPHATIDYLINOSITOL DE-N-ACETYLASE-RELATED"/>
    <property type="match status" value="1"/>
</dbReference>
<dbReference type="GO" id="GO:0016811">
    <property type="term" value="F:hydrolase activity, acting on carbon-nitrogen (but not peptide) bonds, in linear amides"/>
    <property type="evidence" value="ECO:0007669"/>
    <property type="project" value="TreeGrafter"/>
</dbReference>
<gene>
    <name evidence="2" type="ORF">SAMN05660748_3629</name>
</gene>
<evidence type="ECO:0000313" key="3">
    <source>
        <dbReference type="Proteomes" id="UP000219435"/>
    </source>
</evidence>
<protein>
    <submittedName>
        <fullName evidence="2">N-acetylglucosaminyl deacetylase, LmbE family</fullName>
    </submittedName>
</protein>
<dbReference type="Pfam" id="PF02585">
    <property type="entry name" value="PIG-L"/>
    <property type="match status" value="1"/>
</dbReference>